<feature type="region of interest" description="Disordered" evidence="1">
    <location>
        <begin position="101"/>
        <end position="172"/>
    </location>
</feature>
<feature type="compositionally biased region" description="Basic and acidic residues" evidence="1">
    <location>
        <begin position="134"/>
        <end position="148"/>
    </location>
</feature>
<dbReference type="GO" id="GO:0019005">
    <property type="term" value="C:SCF ubiquitin ligase complex"/>
    <property type="evidence" value="ECO:0007669"/>
    <property type="project" value="TreeGrafter"/>
</dbReference>
<dbReference type="InterPro" id="IPR052301">
    <property type="entry name" value="SCF_F-box/WD-repeat"/>
</dbReference>
<gene>
    <name evidence="3" type="ORF">A9F13_07g01001</name>
</gene>
<feature type="compositionally biased region" description="Basic and acidic residues" evidence="1">
    <location>
        <begin position="112"/>
        <end position="126"/>
    </location>
</feature>
<dbReference type="KEGG" id="clus:A9F13_07g01001"/>
<dbReference type="GO" id="GO:0031146">
    <property type="term" value="P:SCF-dependent proteasomal ubiquitin-dependent protein catabolic process"/>
    <property type="evidence" value="ECO:0007669"/>
    <property type="project" value="TreeGrafter"/>
</dbReference>
<dbReference type="PANTHER" id="PTHR14381">
    <property type="entry name" value="DACTYLIN"/>
    <property type="match status" value="1"/>
</dbReference>
<protein>
    <submittedName>
        <fullName evidence="3">SCF ubiquitin ligase complex subunit</fullName>
    </submittedName>
</protein>
<dbReference type="SUPFAM" id="SSF81383">
    <property type="entry name" value="F-box domain"/>
    <property type="match status" value="1"/>
</dbReference>
<dbReference type="SUPFAM" id="SSF63829">
    <property type="entry name" value="Calcium-dependent phosphotriesterase"/>
    <property type="match status" value="1"/>
</dbReference>
<dbReference type="PROSITE" id="PS50181">
    <property type="entry name" value="FBOX"/>
    <property type="match status" value="1"/>
</dbReference>
<dbReference type="SMART" id="SM00256">
    <property type="entry name" value="FBOX"/>
    <property type="match status" value="1"/>
</dbReference>
<feature type="region of interest" description="Disordered" evidence="1">
    <location>
        <begin position="760"/>
        <end position="787"/>
    </location>
</feature>
<dbReference type="Proteomes" id="UP000195602">
    <property type="component" value="Unassembled WGS sequence"/>
</dbReference>
<evidence type="ECO:0000313" key="4">
    <source>
        <dbReference type="Proteomes" id="UP000195602"/>
    </source>
</evidence>
<evidence type="ECO:0000256" key="1">
    <source>
        <dbReference type="SAM" id="MobiDB-lite"/>
    </source>
</evidence>
<reference evidence="3 4" key="1">
    <citation type="submission" date="2017-04" db="EMBL/GenBank/DDBJ databases">
        <title>Draft genome of the yeast Clavispora lusitaniae type strain CBS 6936.</title>
        <authorList>
            <person name="Durrens P."/>
            <person name="Klopp C."/>
            <person name="Biteau N."/>
            <person name="Fitton-Ouhabi V."/>
            <person name="Dementhon K."/>
            <person name="Accoceberry I."/>
            <person name="Sherman D.J."/>
            <person name="Noel T."/>
        </authorList>
    </citation>
    <scope>NUCLEOTIDE SEQUENCE [LARGE SCALE GENOMIC DNA]</scope>
    <source>
        <strain evidence="3 4">CBS 6936</strain>
    </source>
</reference>
<feature type="domain" description="F-box" evidence="2">
    <location>
        <begin position="205"/>
        <end position="251"/>
    </location>
</feature>
<feature type="region of interest" description="Disordered" evidence="1">
    <location>
        <begin position="380"/>
        <end position="407"/>
    </location>
</feature>
<sequence>MVENTADAGMSSRQDMKTFQNGSCGDGGYSILEGDVNSTGEVTQGPTQQNISCIAARKRENTLHTKSGGSISNGEYKDSRENTIESAYTNNSEFMIQNRYESTSPKSCKSSENAHKRQGGDQKGEKNSVGSEVTRTENVDSDGNDKNRQNRNTTRHFRDRTTGHESISEEDKQIKQIEQIEQNELDKQNEQDKQNSQSHEHEPYTPHINDLPHETLVDIFAHLTPMELRELRLVCRKWNSAVSDKAAWTQAFRNQLGTPSEFASVTGSRAWLAEYFGRVARLRQWTKAKARAHSYSLVNGEYGPSAVVEMDFAHDRLATISPAGSLASCALVSGKNQVFVPGSAHFAAVSASDASGALLGVGTRDGVVWAKNLASAQPAQAVARPDSANSAHSANSTHSAHSADPVEIVSVRVRRQKNVRGAPGEMVALDAAGQVRVFSASALLRSAHLGERAFCMDTDFERIVVVTAENVHVLAFSSLEPLAVAPHGWTLDAPPHCHVDFAGSAVALVHGSTVRVLREQMAWAYVEAQLPANVVHTALQMPAGRPQDARVAGGDGRLLAAALDDGSVAVFNVRARGALRPQCLIAPFHDARAPRGLEARTKVAVDSCVVVVAAAYDWVHFYDAHSGRYLREGTAAARRGTRHGTAPVSAVALGPSASGVVVCSDVVQHFSFGAPPVQRPSTPAGESTSRRARQHTIRTQLDDWAALRHAEAERARLADKYNGTDYVSEDDELRTAMALSASDASGEDAELLAALALSRQDESSPWQTLVSPEGTSASAHGGEDDEEEILRRVLELSLLEH</sequence>
<name>A0AA91PZK7_CLALS</name>
<keyword evidence="3" id="KW-0436">Ligase</keyword>
<feature type="compositionally biased region" description="Polar residues" evidence="1">
    <location>
        <begin position="101"/>
        <end position="111"/>
    </location>
</feature>
<evidence type="ECO:0000259" key="2">
    <source>
        <dbReference type="PROSITE" id="PS50181"/>
    </source>
</evidence>
<feature type="compositionally biased region" description="Basic and acidic residues" evidence="1">
    <location>
        <begin position="159"/>
        <end position="172"/>
    </location>
</feature>
<feature type="region of interest" description="Disordered" evidence="1">
    <location>
        <begin position="674"/>
        <end position="695"/>
    </location>
</feature>
<feature type="compositionally biased region" description="Low complexity" evidence="1">
    <location>
        <begin position="387"/>
        <end position="403"/>
    </location>
</feature>
<feature type="region of interest" description="Disordered" evidence="1">
    <location>
        <begin position="1"/>
        <end position="24"/>
    </location>
</feature>
<comment type="caution">
    <text evidence="3">The sequence shown here is derived from an EMBL/GenBank/DDBJ whole genome shotgun (WGS) entry which is preliminary data.</text>
</comment>
<feature type="compositionally biased region" description="Polar residues" evidence="1">
    <location>
        <begin position="11"/>
        <end position="23"/>
    </location>
</feature>
<dbReference type="GO" id="GO:0016874">
    <property type="term" value="F:ligase activity"/>
    <property type="evidence" value="ECO:0007669"/>
    <property type="project" value="UniProtKB-KW"/>
</dbReference>
<accession>A0AA91PZK7</accession>
<evidence type="ECO:0000313" key="3">
    <source>
        <dbReference type="EMBL" id="OVF08646.1"/>
    </source>
</evidence>
<feature type="region of interest" description="Disordered" evidence="1">
    <location>
        <begin position="185"/>
        <end position="210"/>
    </location>
</feature>
<dbReference type="Gene3D" id="1.20.1280.50">
    <property type="match status" value="1"/>
</dbReference>
<organism evidence="3 4">
    <name type="scientific">Clavispora lusitaniae</name>
    <name type="common">Candida lusitaniae</name>
    <dbReference type="NCBI Taxonomy" id="36911"/>
    <lineage>
        <taxon>Eukaryota</taxon>
        <taxon>Fungi</taxon>
        <taxon>Dikarya</taxon>
        <taxon>Ascomycota</taxon>
        <taxon>Saccharomycotina</taxon>
        <taxon>Pichiomycetes</taxon>
        <taxon>Metschnikowiaceae</taxon>
        <taxon>Clavispora</taxon>
    </lineage>
</organism>
<dbReference type="InterPro" id="IPR001810">
    <property type="entry name" value="F-box_dom"/>
</dbReference>
<dbReference type="PROSITE" id="PS50330">
    <property type="entry name" value="UIM"/>
    <property type="match status" value="2"/>
</dbReference>
<proteinExistence type="predicted"/>
<dbReference type="InterPro" id="IPR036047">
    <property type="entry name" value="F-box-like_dom_sf"/>
</dbReference>
<dbReference type="Pfam" id="PF12937">
    <property type="entry name" value="F-box-like"/>
    <property type="match status" value="1"/>
</dbReference>
<dbReference type="AlphaFoldDB" id="A0AA91PZK7"/>
<feature type="compositionally biased region" description="Polar residues" evidence="1">
    <location>
        <begin position="763"/>
        <end position="778"/>
    </location>
</feature>
<dbReference type="PANTHER" id="PTHR14381:SF1">
    <property type="entry name" value="F-BOX_WD REPEAT-CONTAINING PROTEIN 4"/>
    <property type="match status" value="1"/>
</dbReference>
<dbReference type="EMBL" id="LYUB02000007">
    <property type="protein sequence ID" value="OVF08646.1"/>
    <property type="molecule type" value="Genomic_DNA"/>
</dbReference>
<dbReference type="InterPro" id="IPR003903">
    <property type="entry name" value="UIM_dom"/>
</dbReference>